<sequence>MITNETQILFFQTPGSLILSGLFSWISIIISCHQIALHAKHYTNPDQQTYIIRILLIVPIYSLDSWFSLVFFQKNYYIYFDTIRDCYEAFVIYNFLCLCYEYLGGEMAILSEIRGRPLKASYLMCTCCLSGKVLSIEFLRFCKKAAIQFCIMKPVMAALILVLEGTGNYGDGDFRPDRGYLYITLLYNFSYSVALYGMFLFYSATKDLLSPFYPVLKFITVKFVIFMSFWQGLVLTILDRNGLIGNKSQHGVKIAAGYQNFILCIEMFFAAVMMKFAFPHIIYRIQKHKTTGRNTLKTISKNLRNSINPKDIVMDTIHNFSPAYQHYAGVNRSVNVESSIRNDGKETVSYQVTLPDRQTSIRDSTTLNNYSYEHGHTPLLLDTDDDT</sequence>
<evidence type="ECO:0000256" key="3">
    <source>
        <dbReference type="ARBA" id="ARBA00022989"/>
    </source>
</evidence>
<organism evidence="6 7">
    <name type="scientific">Hydra vulgaris</name>
    <name type="common">Hydra</name>
    <name type="synonym">Hydra attenuata</name>
    <dbReference type="NCBI Taxonomy" id="6087"/>
    <lineage>
        <taxon>Eukaryota</taxon>
        <taxon>Metazoa</taxon>
        <taxon>Cnidaria</taxon>
        <taxon>Hydrozoa</taxon>
        <taxon>Hydroidolina</taxon>
        <taxon>Anthoathecata</taxon>
        <taxon>Aplanulata</taxon>
        <taxon>Hydridae</taxon>
        <taxon>Hydra</taxon>
    </lineage>
</organism>
<keyword evidence="3 5" id="KW-1133">Transmembrane helix</keyword>
<protein>
    <submittedName>
        <fullName evidence="7">Transmembrane protein 184A isoform X2</fullName>
    </submittedName>
</protein>
<evidence type="ECO:0000313" key="6">
    <source>
        <dbReference type="Proteomes" id="UP001652625"/>
    </source>
</evidence>
<dbReference type="GeneID" id="100213476"/>
<evidence type="ECO:0000313" key="7">
    <source>
        <dbReference type="RefSeq" id="XP_065659257.1"/>
    </source>
</evidence>
<evidence type="ECO:0000256" key="2">
    <source>
        <dbReference type="ARBA" id="ARBA00022692"/>
    </source>
</evidence>
<dbReference type="Proteomes" id="UP001652625">
    <property type="component" value="Chromosome 08"/>
</dbReference>
<dbReference type="InterPro" id="IPR005178">
    <property type="entry name" value="Ostalpha/TMEM184C"/>
</dbReference>
<dbReference type="PANTHER" id="PTHR23423">
    <property type="entry name" value="ORGANIC SOLUTE TRANSPORTER-RELATED"/>
    <property type="match status" value="1"/>
</dbReference>
<feature type="transmembrane region" description="Helical" evidence="5">
    <location>
        <begin position="179"/>
        <end position="203"/>
    </location>
</feature>
<keyword evidence="2 5" id="KW-0812">Transmembrane</keyword>
<dbReference type="SMART" id="SM01417">
    <property type="entry name" value="Solute_trans_a"/>
    <property type="match status" value="1"/>
</dbReference>
<evidence type="ECO:0000256" key="5">
    <source>
        <dbReference type="SAM" id="Phobius"/>
    </source>
</evidence>
<dbReference type="RefSeq" id="XP_065659257.1">
    <property type="nucleotide sequence ID" value="XM_065803185.1"/>
</dbReference>
<name>A0ABM4CC48_HYDVU</name>
<comment type="subcellular location">
    <subcellularLocation>
        <location evidence="1">Membrane</location>
        <topology evidence="1">Multi-pass membrane protein</topology>
    </subcellularLocation>
</comment>
<gene>
    <name evidence="7" type="primary">LOC100213476</name>
</gene>
<feature type="transmembrane region" description="Helical" evidence="5">
    <location>
        <begin position="215"/>
        <end position="238"/>
    </location>
</feature>
<feature type="transmembrane region" description="Helical" evidence="5">
    <location>
        <begin position="258"/>
        <end position="278"/>
    </location>
</feature>
<evidence type="ECO:0000256" key="1">
    <source>
        <dbReference type="ARBA" id="ARBA00004141"/>
    </source>
</evidence>
<keyword evidence="4 5" id="KW-0472">Membrane</keyword>
<dbReference type="Pfam" id="PF03619">
    <property type="entry name" value="Solute_trans_a"/>
    <property type="match status" value="1"/>
</dbReference>
<accession>A0ABM4CC48</accession>
<feature type="transmembrane region" description="Helical" evidence="5">
    <location>
        <begin position="146"/>
        <end position="167"/>
    </location>
</feature>
<feature type="transmembrane region" description="Helical" evidence="5">
    <location>
        <begin position="50"/>
        <end position="72"/>
    </location>
</feature>
<keyword evidence="6" id="KW-1185">Reference proteome</keyword>
<feature type="transmembrane region" description="Helical" evidence="5">
    <location>
        <begin position="17"/>
        <end position="38"/>
    </location>
</feature>
<reference evidence="7" key="1">
    <citation type="submission" date="2025-08" db="UniProtKB">
        <authorList>
            <consortium name="RefSeq"/>
        </authorList>
    </citation>
    <scope>IDENTIFICATION</scope>
</reference>
<proteinExistence type="predicted"/>
<evidence type="ECO:0000256" key="4">
    <source>
        <dbReference type="ARBA" id="ARBA00023136"/>
    </source>
</evidence>